<protein>
    <recommendedName>
        <fullName evidence="1">NADH-ubiquinone oxidoreductase chain 6</fullName>
        <ecNumber evidence="1">7.1.1.2</ecNumber>
    </recommendedName>
</protein>
<dbReference type="PANTHER" id="PTHR33269">
    <property type="entry name" value="NADH-UBIQUINONE OXIDOREDUCTASE CHAIN 6"/>
    <property type="match status" value="1"/>
</dbReference>
<comment type="catalytic activity">
    <reaction evidence="1">
        <text>a ubiquinone + NADH + 5 H(+)(in) = a ubiquinol + NAD(+) + 4 H(+)(out)</text>
        <dbReference type="Rhea" id="RHEA:29091"/>
        <dbReference type="Rhea" id="RHEA-COMP:9565"/>
        <dbReference type="Rhea" id="RHEA-COMP:9566"/>
        <dbReference type="ChEBI" id="CHEBI:15378"/>
        <dbReference type="ChEBI" id="CHEBI:16389"/>
        <dbReference type="ChEBI" id="CHEBI:17976"/>
        <dbReference type="ChEBI" id="CHEBI:57540"/>
        <dbReference type="ChEBI" id="CHEBI:57945"/>
        <dbReference type="EC" id="7.1.1.2"/>
    </reaction>
</comment>
<reference evidence="2" key="1">
    <citation type="submission" date="2016-12" db="EMBL/GenBank/DDBJ databases">
        <title>The complete mitochondrial genome of the lichenized fungus Opegrapha vulgata.</title>
        <authorList>
            <person name="Huckels G."/>
            <person name="Keepers K.G."/>
            <person name="Pogoda C.S."/>
            <person name="Tripp E.A."/>
            <person name="Lendemer J.C."/>
            <person name="Kane N.C."/>
        </authorList>
    </citation>
    <scope>NUCLEOTIDE SEQUENCE</scope>
</reference>
<feature type="transmembrane region" description="Helical" evidence="1">
    <location>
        <begin position="41"/>
        <end position="63"/>
    </location>
</feature>
<comment type="function">
    <text evidence="1">Core subunit of the mitochondrial membrane respiratory chain NADH dehydrogenase (Complex I) which catalyzes electron transfer from NADH through the respiratory chain, using ubiquinone as an electron acceptor. Essential for the catalytic activity and assembly of complex I.</text>
</comment>
<dbReference type="RefSeq" id="YP_009424490.1">
    <property type="nucleotide sequence ID" value="NC_035825.1"/>
</dbReference>
<accession>A0A286QSI8</accession>
<evidence type="ECO:0000256" key="1">
    <source>
        <dbReference type="RuleBase" id="RU004430"/>
    </source>
</evidence>
<keyword evidence="1" id="KW-1278">Translocase</keyword>
<keyword evidence="1" id="KW-0679">Respiratory chain</keyword>
<dbReference type="EC" id="7.1.1.2" evidence="1"/>
<feature type="transmembrane region" description="Helical" evidence="1">
    <location>
        <begin position="16"/>
        <end position="34"/>
    </location>
</feature>
<dbReference type="GO" id="GO:0031966">
    <property type="term" value="C:mitochondrial membrane"/>
    <property type="evidence" value="ECO:0007669"/>
    <property type="project" value="UniProtKB-SubCell"/>
</dbReference>
<evidence type="ECO:0000313" key="2">
    <source>
        <dbReference type="EMBL" id="ASB29434.1"/>
    </source>
</evidence>
<keyword evidence="1 2" id="KW-0496">Mitochondrion</keyword>
<keyword evidence="1" id="KW-0520">NAD</keyword>
<gene>
    <name evidence="2" type="primary">nad6</name>
</gene>
<feature type="transmembrane region" description="Helical" evidence="1">
    <location>
        <begin position="197"/>
        <end position="220"/>
    </location>
</feature>
<keyword evidence="1" id="KW-0812">Transmembrane</keyword>
<dbReference type="EMBL" id="KY315997">
    <property type="protein sequence ID" value="ASB29434.1"/>
    <property type="molecule type" value="Genomic_DNA"/>
</dbReference>
<keyword evidence="1" id="KW-0813">Transport</keyword>
<keyword evidence="1" id="KW-1133">Transmembrane helix</keyword>
<dbReference type="Gene3D" id="1.20.120.1200">
    <property type="entry name" value="NADH-ubiquinone/plastoquinone oxidoreductase chain 6, subunit NuoJ"/>
    <property type="match status" value="1"/>
</dbReference>
<dbReference type="AlphaFoldDB" id="A0A286QSI8"/>
<dbReference type="InterPro" id="IPR001457">
    <property type="entry name" value="NADH_UbQ/plastoQ_OxRdtase_su6"/>
</dbReference>
<geneLocation type="mitochondrion" evidence="2"/>
<comment type="subcellular location">
    <subcellularLocation>
        <location evidence="1">Mitochondrion membrane</location>
        <topology evidence="1">Multi-pass membrane protein</topology>
    </subcellularLocation>
</comment>
<feature type="transmembrane region" description="Helical" evidence="1">
    <location>
        <begin position="101"/>
        <end position="120"/>
    </location>
</feature>
<dbReference type="GO" id="GO:0008137">
    <property type="term" value="F:NADH dehydrogenase (ubiquinone) activity"/>
    <property type="evidence" value="ECO:0007669"/>
    <property type="project" value="UniProtKB-UniRule"/>
</dbReference>
<dbReference type="Pfam" id="PF00499">
    <property type="entry name" value="Oxidored_q3"/>
    <property type="match status" value="1"/>
</dbReference>
<keyword evidence="1" id="KW-0249">Electron transport</keyword>
<keyword evidence="1" id="KW-0830">Ubiquinone</keyword>
<sequence>MYKVFTENYTAGFQDVYLYLVYLLSIILGIYIIISKNPIISVLYLIGLFCSMSLYLIMIGLYFIGLSYLLVYVGAISILFLFILMLINIRVSELLTDNNNSIPLAIFSVVCFNYAAGNILPSNTFYKKDTYDYITYLAENFYNSNLENISSTDDAISYLLYHTPSHDILSIEGKSWASILVTTSHIASIGNILYTNLFIFFIMISLILLLAMVGAIVITVNRPMRK</sequence>
<name>A0A286QSI8_9PEZI</name>
<comment type="similarity">
    <text evidence="1">Belongs to the complex I subunit 6 family.</text>
</comment>
<dbReference type="InterPro" id="IPR042106">
    <property type="entry name" value="Nuo/plastoQ_OxRdtase_6_NuoJ"/>
</dbReference>
<dbReference type="GeneID" id="33942373"/>
<feature type="transmembrane region" description="Helical" evidence="1">
    <location>
        <begin position="69"/>
        <end position="89"/>
    </location>
</feature>
<organism evidence="2">
    <name type="scientific">Opegrapha vulgata</name>
    <dbReference type="NCBI Taxonomy" id="543791"/>
    <lineage>
        <taxon>Eukaryota</taxon>
        <taxon>Fungi</taxon>
        <taxon>Dikarya</taxon>
        <taxon>Ascomycota</taxon>
        <taxon>Pezizomycotina</taxon>
        <taxon>Arthoniomycetes</taxon>
        <taxon>Arthoniales</taxon>
        <taxon>Opegraphaceae</taxon>
        <taxon>Opegrapha</taxon>
    </lineage>
</organism>
<keyword evidence="1" id="KW-0472">Membrane</keyword>
<proteinExistence type="inferred from homology"/>
<dbReference type="PANTHER" id="PTHR33269:SF17">
    <property type="entry name" value="NADH-UBIQUINONE OXIDOREDUCTASE CHAIN 6"/>
    <property type="match status" value="1"/>
</dbReference>